<dbReference type="Gene3D" id="6.10.10.80">
    <property type="entry name" value="Small, acid-soluble spore protein, alpha/beta type-like"/>
    <property type="match status" value="1"/>
</dbReference>
<dbReference type="GO" id="GO:0006265">
    <property type="term" value="P:DNA topological change"/>
    <property type="evidence" value="ECO:0007669"/>
    <property type="project" value="InterPro"/>
</dbReference>
<dbReference type="PATRIC" id="fig|665952.3.peg.359"/>
<keyword evidence="3" id="KW-1185">Reference proteome</keyword>
<reference evidence="2 3" key="1">
    <citation type="submission" date="2011-09" db="EMBL/GenBank/DDBJ databases">
        <title>The Genome Sequence of Bacillus smithii 7_3_47FAA.</title>
        <authorList>
            <consortium name="The Broad Institute Genome Sequencing Platform"/>
            <person name="Earl A."/>
            <person name="Ward D."/>
            <person name="Feldgarden M."/>
            <person name="Gevers D."/>
            <person name="Daigneault M."/>
            <person name="Strauss J."/>
            <person name="Allen-Vercoe E."/>
            <person name="Young S.K."/>
            <person name="Zeng Q."/>
            <person name="Gargeya S."/>
            <person name="Fitzgerald M."/>
            <person name="Haas B."/>
            <person name="Abouelleil A."/>
            <person name="Alvarado L."/>
            <person name="Arachchi H.M."/>
            <person name="Berlin A."/>
            <person name="Brown A."/>
            <person name="Chapman S.B."/>
            <person name="Chen Z."/>
            <person name="Dunbar C."/>
            <person name="Freedman E."/>
            <person name="Gearin G."/>
            <person name="Goldberg J."/>
            <person name="Griggs A."/>
            <person name="Gujja S."/>
            <person name="Heiman D."/>
            <person name="Howarth C."/>
            <person name="Larson L."/>
            <person name="Lui A."/>
            <person name="MacDonald P.J.P."/>
            <person name="Montmayeur A."/>
            <person name="Murphy C."/>
            <person name="Neiman D."/>
            <person name="Pearson M."/>
            <person name="Priest M."/>
            <person name="Roberts A."/>
            <person name="Saif S."/>
            <person name="Shea T."/>
            <person name="Shenoy N."/>
            <person name="Sisk P."/>
            <person name="Stolte C."/>
            <person name="Sykes S."/>
            <person name="Wortman J."/>
            <person name="Nusbaum C."/>
            <person name="Birren B."/>
        </authorList>
    </citation>
    <scope>NUCLEOTIDE SEQUENCE [LARGE SCALE GENOMIC DNA]</scope>
    <source>
        <strain evidence="2 3">7_3_47FAA</strain>
    </source>
</reference>
<evidence type="ECO:0008006" key="4">
    <source>
        <dbReference type="Google" id="ProtNLM"/>
    </source>
</evidence>
<comment type="function">
    <text evidence="1">SASP are bound to spore DNA. They are double-stranded DNA-binding proteins that cause DNA to change to an a-like conformation. They protect the DNA backbone from chemical and enzymatic cleavage and are thus involved in dormant spore's high resistance to UV light.</text>
</comment>
<dbReference type="HOGENOM" id="CLU_169738_0_1_9"/>
<dbReference type="RefSeq" id="WP_003352633.1">
    <property type="nucleotide sequence ID" value="NZ_JH414740.1"/>
</dbReference>
<dbReference type="PANTHER" id="PTHR36107:SF1">
    <property type="entry name" value="SMALL, ACID-SOLUBLE SPORE PROTEIN A"/>
    <property type="match status" value="1"/>
</dbReference>
<evidence type="ECO:0000256" key="1">
    <source>
        <dbReference type="ARBA" id="ARBA00003863"/>
    </source>
</evidence>
<accession>G9QHG4</accession>
<sequence length="84" mass="8972">MARNNRPLVPGARKALDQLKANIAGTSRPQDAKFEAAKEAGVPLKKGYNGDLTSEQAGKIGGKIGGNMVKKLIELAEENLTKRK</sequence>
<comment type="caution">
    <text evidence="2">The sequence shown here is derived from an EMBL/GenBank/DDBJ whole genome shotgun (WGS) entry which is preliminary data.</text>
</comment>
<dbReference type="Proteomes" id="UP000011747">
    <property type="component" value="Unassembled WGS sequence"/>
</dbReference>
<proteinExistence type="predicted"/>
<dbReference type="GO" id="GO:0003690">
    <property type="term" value="F:double-stranded DNA binding"/>
    <property type="evidence" value="ECO:0007669"/>
    <property type="project" value="InterPro"/>
</dbReference>
<dbReference type="Pfam" id="PF00269">
    <property type="entry name" value="SASP"/>
    <property type="match status" value="1"/>
</dbReference>
<dbReference type="InterPro" id="IPR038300">
    <property type="entry name" value="SASP_sf_alpha/beta"/>
</dbReference>
<gene>
    <name evidence="2" type="ORF">HMPREF1015_01223</name>
</gene>
<organism evidence="2 3">
    <name type="scientific">Bacillus smithii 7_3_47FAA</name>
    <dbReference type="NCBI Taxonomy" id="665952"/>
    <lineage>
        <taxon>Bacteria</taxon>
        <taxon>Bacillati</taxon>
        <taxon>Bacillota</taxon>
        <taxon>Bacilli</taxon>
        <taxon>Bacillales</taxon>
        <taxon>Bacillaceae</taxon>
        <taxon>Bacillus</taxon>
    </lineage>
</organism>
<protein>
    <recommendedName>
        <fullName evidence="4">Small, acid-soluble spore protein, alpha/beta type</fullName>
    </recommendedName>
</protein>
<dbReference type="PANTHER" id="PTHR36107">
    <property type="entry name" value="SMALL, ACID-SOLUBLE SPORE PROTEIN A"/>
    <property type="match status" value="1"/>
</dbReference>
<name>G9QHG4_9BACI</name>
<evidence type="ECO:0000313" key="2">
    <source>
        <dbReference type="EMBL" id="EHL79409.1"/>
    </source>
</evidence>
<dbReference type="EMBL" id="ACWF01000014">
    <property type="protein sequence ID" value="EHL79409.1"/>
    <property type="molecule type" value="Genomic_DNA"/>
</dbReference>
<dbReference type="InterPro" id="IPR050847">
    <property type="entry name" value="SASP_DNA-binding"/>
</dbReference>
<dbReference type="InterPro" id="IPR001448">
    <property type="entry name" value="SASP_alpha/beta-type"/>
</dbReference>
<dbReference type="AlphaFoldDB" id="G9QHG4"/>
<evidence type="ECO:0000313" key="3">
    <source>
        <dbReference type="Proteomes" id="UP000011747"/>
    </source>
</evidence>